<dbReference type="Proteomes" id="UP000012589">
    <property type="component" value="Unassembled WGS sequence"/>
</dbReference>
<keyword evidence="4" id="KW-0472">Membrane</keyword>
<dbReference type="Gene3D" id="2.40.260.10">
    <property type="entry name" value="Sortase"/>
    <property type="match status" value="1"/>
</dbReference>
<dbReference type="PATRIC" id="fig|1235802.3.peg.1850"/>
<dbReference type="AlphaFoldDB" id="N2AKA2"/>
<feature type="compositionally biased region" description="Acidic residues" evidence="3">
    <location>
        <begin position="326"/>
        <end position="339"/>
    </location>
</feature>
<gene>
    <name evidence="5" type="ORF">C823_01749</name>
</gene>
<keyword evidence="1" id="KW-0378">Hydrolase</keyword>
<organism evidence="5 6">
    <name type="scientific">Eubacterium plexicaudatum ASF492</name>
    <dbReference type="NCBI Taxonomy" id="1235802"/>
    <lineage>
        <taxon>Bacteria</taxon>
        <taxon>Bacillati</taxon>
        <taxon>Bacillota</taxon>
        <taxon>Clostridia</taxon>
        <taxon>Eubacteriales</taxon>
        <taxon>Eubacteriaceae</taxon>
        <taxon>Eubacterium</taxon>
    </lineage>
</organism>
<proteinExistence type="predicted"/>
<protein>
    <submittedName>
        <fullName evidence="5">SrtB family sortase</fullName>
    </submittedName>
</protein>
<evidence type="ECO:0000313" key="5">
    <source>
        <dbReference type="EMBL" id="EMZ29657.1"/>
    </source>
</evidence>
<name>N2AKA2_9FIRM</name>
<feature type="region of interest" description="Disordered" evidence="3">
    <location>
        <begin position="326"/>
        <end position="354"/>
    </location>
</feature>
<dbReference type="Pfam" id="PF04203">
    <property type="entry name" value="Sortase"/>
    <property type="match status" value="1"/>
</dbReference>
<dbReference type="EMBL" id="AQFT01000056">
    <property type="protein sequence ID" value="EMZ29657.1"/>
    <property type="molecule type" value="Genomic_DNA"/>
</dbReference>
<dbReference type="GO" id="GO:0016787">
    <property type="term" value="F:hydrolase activity"/>
    <property type="evidence" value="ECO:0007669"/>
    <property type="project" value="UniProtKB-KW"/>
</dbReference>
<evidence type="ECO:0000256" key="3">
    <source>
        <dbReference type="SAM" id="MobiDB-lite"/>
    </source>
</evidence>
<comment type="caution">
    <text evidence="5">The sequence shown here is derived from an EMBL/GenBank/DDBJ whole genome shotgun (WGS) entry which is preliminary data.</text>
</comment>
<dbReference type="CDD" id="cd05826">
    <property type="entry name" value="Sortase_B"/>
    <property type="match status" value="1"/>
</dbReference>
<dbReference type="InterPro" id="IPR009835">
    <property type="entry name" value="SrtB"/>
</dbReference>
<feature type="transmembrane region" description="Helical" evidence="4">
    <location>
        <begin position="249"/>
        <end position="268"/>
    </location>
</feature>
<feature type="active site" description="Acyl-thioester intermediate" evidence="2">
    <location>
        <position position="559"/>
    </location>
</feature>
<dbReference type="InterPro" id="IPR005754">
    <property type="entry name" value="Sortase"/>
</dbReference>
<dbReference type="SUPFAM" id="SSF63817">
    <property type="entry name" value="Sortase"/>
    <property type="match status" value="1"/>
</dbReference>
<feature type="active site" description="Proton donor/acceptor" evidence="2">
    <location>
        <position position="459"/>
    </location>
</feature>
<feature type="region of interest" description="Disordered" evidence="3">
    <location>
        <begin position="293"/>
        <end position="312"/>
    </location>
</feature>
<dbReference type="InterPro" id="IPR023365">
    <property type="entry name" value="Sortase_dom-sf"/>
</dbReference>
<dbReference type="eggNOG" id="COG4509">
    <property type="taxonomic scope" value="Bacteria"/>
</dbReference>
<evidence type="ECO:0000256" key="2">
    <source>
        <dbReference type="PIRSR" id="PIRSR605754-1"/>
    </source>
</evidence>
<keyword evidence="6" id="KW-1185">Reference proteome</keyword>
<evidence type="ECO:0000256" key="4">
    <source>
        <dbReference type="SAM" id="Phobius"/>
    </source>
</evidence>
<dbReference type="STRING" id="1235802.C823_01749"/>
<dbReference type="HOGENOM" id="CLU_034078_1_0_9"/>
<evidence type="ECO:0000313" key="6">
    <source>
        <dbReference type="Proteomes" id="UP000012589"/>
    </source>
</evidence>
<keyword evidence="4" id="KW-0812">Transmembrane</keyword>
<reference evidence="5 6" key="1">
    <citation type="journal article" date="2014" name="Genome Announc.">
        <title>Draft genome sequences of the altered schaedler flora, a defined bacterial community from gnotobiotic mice.</title>
        <authorList>
            <person name="Wannemuehler M.J."/>
            <person name="Overstreet A.M."/>
            <person name="Ward D.V."/>
            <person name="Phillips G.J."/>
        </authorList>
    </citation>
    <scope>NUCLEOTIDE SEQUENCE [LARGE SCALE GENOMIC DNA]</scope>
    <source>
        <strain evidence="5 6">ASF492</strain>
    </source>
</reference>
<keyword evidence="4" id="KW-1133">Transmembrane helix</keyword>
<feature type="compositionally biased region" description="Basic and acidic residues" evidence="3">
    <location>
        <begin position="295"/>
        <end position="312"/>
    </location>
</feature>
<accession>N2AKA2</accession>
<evidence type="ECO:0000256" key="1">
    <source>
        <dbReference type="ARBA" id="ARBA00022801"/>
    </source>
</evidence>
<sequence>MSSGNIIAIIKKAVNINMQDVDIHSKNKETKGCFMKWNTEWVDLQNMERMVAECWRMGEYQMEKYVRKLSVQQDLIFAGELGLKFLQLLQKSVDEEKPLDWAKLQKDIHLMQELIQDGQAQYDIYWKSQYQELSVDTDAYFGTEFGRAFTEQIAAKLELNISEEQRMLQHDITKIQKICSSCNWEDEEKAKKALLLLTRDEKYYFSSWLGDAFINVLQQRYGKKEAEEESDFIIQPEEAVRTSSLKAKIAWALFIAVSIGLILFLVYLQSDGGRGKEKLQNLFSEITEAVQNKTKLTEKRAESDQDSMRQEKTENMYALNSDVAADENADEDADEDADEQEHVSEVTKQTKVSAAESVHIPDKNTADTGTEEDQKPAVLDILPQYQSFYQKYPDLFGWLKIPGVGIDRPVMQSDDEERGERYYYLHRDYTGQKSEEGSLFVEEASSCYPQDGNTVIYGHNMSSGRGFGMLEQYKDPEFYKDHALLRYDTVYETGTYRIAAVLLTRILYQDEEGFRYYRFYNYRSKEEFQQCADFVKENQLYDTGEQLQYGDRLLMLSTCEYSRPNGRLVVVARKIK</sequence>